<proteinExistence type="predicted"/>
<comment type="cofactor">
    <cofactor evidence="1">
        <name>FMN</name>
        <dbReference type="ChEBI" id="CHEBI:58210"/>
    </cofactor>
</comment>
<dbReference type="GO" id="GO:0003959">
    <property type="term" value="F:NADPH dehydrogenase activity"/>
    <property type="evidence" value="ECO:0007669"/>
    <property type="project" value="InterPro"/>
</dbReference>
<dbReference type="GO" id="GO:0050661">
    <property type="term" value="F:NADP binding"/>
    <property type="evidence" value="ECO:0007669"/>
    <property type="project" value="InterPro"/>
</dbReference>
<accession>A0A248JUQ7</accession>
<dbReference type="InterPro" id="IPR013785">
    <property type="entry name" value="Aldolase_TIM"/>
</dbReference>
<dbReference type="SUPFAM" id="SSF51395">
    <property type="entry name" value="FMN-linked oxidoreductases"/>
    <property type="match status" value="1"/>
</dbReference>
<evidence type="ECO:0000256" key="3">
    <source>
        <dbReference type="ARBA" id="ARBA00022643"/>
    </source>
</evidence>
<evidence type="ECO:0000256" key="4">
    <source>
        <dbReference type="ARBA" id="ARBA00022857"/>
    </source>
</evidence>
<dbReference type="Proteomes" id="UP000197153">
    <property type="component" value="Chromosome 2"/>
</dbReference>
<dbReference type="PANTHER" id="PTHR43303:SF4">
    <property type="entry name" value="NADPH DEHYDROGENASE C23G7.10C-RELATED"/>
    <property type="match status" value="1"/>
</dbReference>
<dbReference type="KEGG" id="nao:Y958_14705"/>
<dbReference type="CDD" id="cd04747">
    <property type="entry name" value="OYE_like_5_FMN"/>
    <property type="match status" value="1"/>
</dbReference>
<evidence type="ECO:0000259" key="6">
    <source>
        <dbReference type="Pfam" id="PF00724"/>
    </source>
</evidence>
<evidence type="ECO:0000313" key="7">
    <source>
        <dbReference type="EMBL" id="ASG22211.1"/>
    </source>
</evidence>
<sequence length="376" mass="40589">MDALFQPLTIRGNRLANRVVMAPMSRYHCPGGVPGADVAAYYRRRAEAGVGLIITEGVGIDHPRAVDHPGVPRLHGDAALAGWRMVVDEVHAADGVIWAQLWHQGPMWNVEYAGDTSAGLRPSGIWGPADGIISLPHEARFRALPATSPMTEDDIQDVIDAYARSAGRARALGFDGIAIHGAHGYLIDSFLWRHTNRREDRWGGDARGRAAFGAAVISAVRKAVGEEVPIALRLSQFKMQDYTARIADTADELGALLAPLAEAGVDVFDGSQRFFDSPLFAGSTLNLAGWCRKLTGRLAMTVGGVGFGKSRGLARHIDDSQAVDNNLPLLVERFGRGEFDLVGVGRALLNDPEWLLKAQAGVPFKPFDPANLHRLT</sequence>
<keyword evidence="2" id="KW-0285">Flavoprotein</keyword>
<dbReference type="Pfam" id="PF00724">
    <property type="entry name" value="Oxidored_FMN"/>
    <property type="match status" value="1"/>
</dbReference>
<keyword evidence="8" id="KW-1185">Reference proteome</keyword>
<evidence type="ECO:0000256" key="2">
    <source>
        <dbReference type="ARBA" id="ARBA00022630"/>
    </source>
</evidence>
<name>A0A248JUQ7_9PROT</name>
<dbReference type="EMBL" id="CP022111">
    <property type="protein sequence ID" value="ASG22211.1"/>
    <property type="molecule type" value="Genomic_DNA"/>
</dbReference>
<keyword evidence="3" id="KW-0288">FMN</keyword>
<evidence type="ECO:0000256" key="1">
    <source>
        <dbReference type="ARBA" id="ARBA00001917"/>
    </source>
</evidence>
<evidence type="ECO:0000313" key="8">
    <source>
        <dbReference type="Proteomes" id="UP000197153"/>
    </source>
</evidence>
<dbReference type="PANTHER" id="PTHR43303">
    <property type="entry name" value="NADPH DEHYDROGENASE C23G7.10C-RELATED"/>
    <property type="match status" value="1"/>
</dbReference>
<organism evidence="7 8">
    <name type="scientific">Nitrospirillum viridazoti CBAmc</name>
    <dbReference type="NCBI Taxonomy" id="1441467"/>
    <lineage>
        <taxon>Bacteria</taxon>
        <taxon>Pseudomonadati</taxon>
        <taxon>Pseudomonadota</taxon>
        <taxon>Alphaproteobacteria</taxon>
        <taxon>Rhodospirillales</taxon>
        <taxon>Azospirillaceae</taxon>
        <taxon>Nitrospirillum</taxon>
        <taxon>Nitrospirillum viridazoti</taxon>
    </lineage>
</organism>
<dbReference type="GO" id="GO:0010181">
    <property type="term" value="F:FMN binding"/>
    <property type="evidence" value="ECO:0007669"/>
    <property type="project" value="InterPro"/>
</dbReference>
<dbReference type="InterPro" id="IPR044152">
    <property type="entry name" value="YqjM-like"/>
</dbReference>
<evidence type="ECO:0000256" key="5">
    <source>
        <dbReference type="ARBA" id="ARBA00023002"/>
    </source>
</evidence>
<protein>
    <submittedName>
        <fullName evidence="7">12-oxophytodienoate reductase</fullName>
    </submittedName>
</protein>
<reference evidence="7 8" key="1">
    <citation type="submission" date="2017-06" db="EMBL/GenBank/DDBJ databases">
        <title>Complete genome sequence of Nitrospirillum amazonense strain CBAmC, an endophytic nitrogen-fixing and plant growth-promoting bacterium, isolated from sugarcane.</title>
        <authorList>
            <person name="Schwab S."/>
            <person name="dos Santos Teixeira K.R."/>
            <person name="Simoes Araujo J.L."/>
            <person name="Soares Vidal M."/>
            <person name="Borges de Freitas H.R."/>
            <person name="Rivello Crivelaro A.L."/>
            <person name="Bueno de Camargo Nunes A."/>
            <person name="dos Santos C.M."/>
            <person name="Palmeira da Silva Rosa D."/>
            <person name="da Silva Padilha D."/>
            <person name="da Silva E."/>
            <person name="Araujo Terra L."/>
            <person name="Soares Mendes V."/>
            <person name="Farinelli L."/>
            <person name="Magalhaes Cruz L."/>
            <person name="Baldani J.I."/>
        </authorList>
    </citation>
    <scope>NUCLEOTIDE SEQUENCE [LARGE SCALE GENOMIC DNA]</scope>
    <source>
        <strain evidence="7 8">CBAmC</strain>
    </source>
</reference>
<dbReference type="RefSeq" id="WP_088872823.1">
    <property type="nucleotide sequence ID" value="NZ_CP022111.1"/>
</dbReference>
<gene>
    <name evidence="7" type="ORF">Y958_14705</name>
</gene>
<dbReference type="InterPro" id="IPR001155">
    <property type="entry name" value="OxRdtase_FMN_N"/>
</dbReference>
<dbReference type="AlphaFoldDB" id="A0A248JUQ7"/>
<dbReference type="Gene3D" id="3.20.20.70">
    <property type="entry name" value="Aldolase class I"/>
    <property type="match status" value="1"/>
</dbReference>
<feature type="domain" description="NADH:flavin oxidoreductase/NADH oxidase N-terminal" evidence="6">
    <location>
        <begin position="4"/>
        <end position="255"/>
    </location>
</feature>
<keyword evidence="5" id="KW-0560">Oxidoreductase</keyword>
<keyword evidence="4" id="KW-0521">NADP</keyword>